<accession>A0A6P1GA07</accession>
<keyword evidence="2" id="KW-0699">rRNA-binding</keyword>
<evidence type="ECO:0000313" key="8">
    <source>
        <dbReference type="EMBL" id="QHD65053.1"/>
    </source>
</evidence>
<evidence type="ECO:0000256" key="5">
    <source>
        <dbReference type="ARBA" id="ARBA00023274"/>
    </source>
</evidence>
<dbReference type="InterPro" id="IPR000266">
    <property type="entry name" value="Ribosomal_uS17"/>
</dbReference>
<dbReference type="KEGG" id="nef:GP480_01085"/>
<dbReference type="Pfam" id="PF00366">
    <property type="entry name" value="Ribosomal_S17"/>
    <property type="match status" value="1"/>
</dbReference>
<evidence type="ECO:0000256" key="7">
    <source>
        <dbReference type="NCBIfam" id="TIGR03635"/>
    </source>
</evidence>
<dbReference type="InterPro" id="IPR012340">
    <property type="entry name" value="NA-bd_OB-fold"/>
</dbReference>
<dbReference type="Proteomes" id="UP000464912">
    <property type="component" value="Chromosome"/>
</dbReference>
<dbReference type="PRINTS" id="PR00973">
    <property type="entry name" value="RIBOSOMALS17"/>
</dbReference>
<dbReference type="GO" id="GO:0006412">
    <property type="term" value="P:translation"/>
    <property type="evidence" value="ECO:0007669"/>
    <property type="project" value="UniProtKB-UniRule"/>
</dbReference>
<dbReference type="EMBL" id="CP047224">
    <property type="protein sequence ID" value="QHD65053.1"/>
    <property type="molecule type" value="Genomic_DNA"/>
</dbReference>
<dbReference type="PANTHER" id="PTHR10744">
    <property type="entry name" value="40S RIBOSOMAL PROTEIN S11 FAMILY MEMBER"/>
    <property type="match status" value="1"/>
</dbReference>
<dbReference type="RefSeq" id="WP_160095082.1">
    <property type="nucleotide sequence ID" value="NZ_CP047224.1"/>
</dbReference>
<gene>
    <name evidence="8" type="primary">rpsQ</name>
    <name evidence="8" type="ORF">GP480_01085</name>
</gene>
<dbReference type="InterPro" id="IPR019984">
    <property type="entry name" value="Ribosomal_uS17_bact/chlr"/>
</dbReference>
<evidence type="ECO:0000256" key="4">
    <source>
        <dbReference type="ARBA" id="ARBA00022980"/>
    </source>
</evidence>
<keyword evidence="4 8" id="KW-0689">Ribosomal protein</keyword>
<keyword evidence="9" id="KW-1185">Reference proteome</keyword>
<dbReference type="GO" id="GO:0003735">
    <property type="term" value="F:structural constituent of ribosome"/>
    <property type="evidence" value="ECO:0007669"/>
    <property type="project" value="UniProtKB-UniRule"/>
</dbReference>
<evidence type="ECO:0000256" key="2">
    <source>
        <dbReference type="ARBA" id="ARBA00022730"/>
    </source>
</evidence>
<dbReference type="PANTHER" id="PTHR10744:SF1">
    <property type="entry name" value="SMALL RIBOSOMAL SUBUNIT PROTEIN US17M"/>
    <property type="match status" value="1"/>
</dbReference>
<dbReference type="CDD" id="cd00364">
    <property type="entry name" value="Ribosomal_uS17"/>
    <property type="match status" value="1"/>
</dbReference>
<dbReference type="GO" id="GO:0022627">
    <property type="term" value="C:cytosolic small ribosomal subunit"/>
    <property type="evidence" value="ECO:0007669"/>
    <property type="project" value="UniProtKB-UniRule"/>
</dbReference>
<dbReference type="AlphaFoldDB" id="A0A6P1GA07"/>
<dbReference type="Gene3D" id="2.40.50.140">
    <property type="entry name" value="Nucleic acid-binding proteins"/>
    <property type="match status" value="1"/>
</dbReference>
<comment type="similarity">
    <text evidence="1">Belongs to the universal ribosomal protein uS17 family.</text>
</comment>
<dbReference type="NCBIfam" id="NF004123">
    <property type="entry name" value="PRK05610.1"/>
    <property type="match status" value="1"/>
</dbReference>
<proteinExistence type="inferred from homology"/>
<organism evidence="8 9">
    <name type="scientific">Neorickettsia findlayensis</name>
    <dbReference type="NCBI Taxonomy" id="2686014"/>
    <lineage>
        <taxon>Bacteria</taxon>
        <taxon>Pseudomonadati</taxon>
        <taxon>Pseudomonadota</taxon>
        <taxon>Alphaproteobacteria</taxon>
        <taxon>Rickettsiales</taxon>
        <taxon>Anaplasmataceae</taxon>
        <taxon>Neorickettsia</taxon>
    </lineage>
</organism>
<evidence type="ECO:0000256" key="1">
    <source>
        <dbReference type="ARBA" id="ARBA00010254"/>
    </source>
</evidence>
<keyword evidence="3" id="KW-0694">RNA-binding</keyword>
<evidence type="ECO:0000256" key="3">
    <source>
        <dbReference type="ARBA" id="ARBA00022884"/>
    </source>
</evidence>
<keyword evidence="5" id="KW-0687">Ribonucleoprotein</keyword>
<sequence length="74" mass="8363">MSALILEGVAVRDSLSKTVKVRVTRKVSHPKYKKVLHLSKSYLAHDEENVVRAGQVVRIRAVRPMSARKAWLVV</sequence>
<evidence type="ECO:0000256" key="6">
    <source>
        <dbReference type="ARBA" id="ARBA00035311"/>
    </source>
</evidence>
<dbReference type="SUPFAM" id="SSF50249">
    <property type="entry name" value="Nucleic acid-binding proteins"/>
    <property type="match status" value="1"/>
</dbReference>
<name>A0A6P1GA07_9RICK</name>
<dbReference type="GO" id="GO:0019843">
    <property type="term" value="F:rRNA binding"/>
    <property type="evidence" value="ECO:0007669"/>
    <property type="project" value="UniProtKB-KW"/>
</dbReference>
<reference evidence="8 9" key="2">
    <citation type="journal article" date="2020" name="MBio">
        <title>Isolation and Molecular Analysis of a Novel Neorickettsia Species That Causes Potomac Horse Fever.</title>
        <authorList>
            <person name="Teymournejad O."/>
            <person name="Lin M."/>
            <person name="Bekebrede H."/>
            <person name="Kamr A."/>
            <person name="Toribio R.E."/>
            <person name="Arroyo L.G."/>
            <person name="Baird J.D."/>
            <person name="Rikihisa Y."/>
        </authorList>
    </citation>
    <scope>NUCLEOTIDE SEQUENCE [LARGE SCALE GENOMIC DNA]</scope>
    <source>
        <strain evidence="8 9">Fin17</strain>
    </source>
</reference>
<evidence type="ECO:0000313" key="9">
    <source>
        <dbReference type="Proteomes" id="UP000464912"/>
    </source>
</evidence>
<reference evidence="8 9" key="1">
    <citation type="journal article" date="2020" name="MBio">
        <title>Erratum for Teymournejad et al., 'Isolation and Molecular Analysis of a Novel Neorickettsia Species That Causes Potomac Horse Fever'.</title>
        <authorList>
            <person name="Teymournejad O."/>
            <person name="Lin M."/>
            <person name="Bekebrede H."/>
            <person name="Kamr A."/>
            <person name="Toribio R.E."/>
            <person name="Arroyo L.G."/>
            <person name="Baird J.D."/>
            <person name="Rikihisa Y."/>
        </authorList>
    </citation>
    <scope>NUCLEOTIDE SEQUENCE [LARGE SCALE GENOMIC DNA]</scope>
    <source>
        <strain evidence="8 9">Fin17</strain>
    </source>
</reference>
<dbReference type="NCBIfam" id="TIGR03635">
    <property type="entry name" value="uS17_bact"/>
    <property type="match status" value="1"/>
</dbReference>
<protein>
    <recommendedName>
        <fullName evidence="6 7">30S ribosomal protein S17</fullName>
    </recommendedName>
</protein>